<dbReference type="Proteomes" id="UP001305779">
    <property type="component" value="Unassembled WGS sequence"/>
</dbReference>
<dbReference type="PANTHER" id="PTHR43719:SF28">
    <property type="entry name" value="PEROXIDE STRESS-ACTIVATED HISTIDINE KINASE MAK1-RELATED"/>
    <property type="match status" value="1"/>
</dbReference>
<dbReference type="InterPro" id="IPR050956">
    <property type="entry name" value="2C_system_His_kinase"/>
</dbReference>
<dbReference type="Gene3D" id="3.40.50.2300">
    <property type="match status" value="1"/>
</dbReference>
<sequence length="909" mass="100660">MRVQLEYRRATQMVAGMSEFIEATSGRTNDLPTETLDDTVSRKIDMSSLPRSSRASVDSRSQTDAYAAGTSKLQSDIQGTPISRPHSPLKSFTRGCEGVDPDSSFQTAATIIPKALDVDIYFLDASASAFESLVDEPEREFRVAGPAGSASGTADEIEMSSIPISNEGKEHVEAQNICRVLGAALKPDTRRPATPQKVSPQFLRTLLRRYQRGKTWTFDEDGVQVTTDVSSADSDLSTGSGPSQSQPRTRAAQSRSERKRRRRMDDATTLNSLFPGARSIALVPMWSHAAEKWIAGTVLVTHSPLRTFSNSDGLNYITAFCDVILADVARQDVETTLHNKMAFASSITHELRTPLHGILGTVEHLYDEVKSSVASKMVAQIELCGKTLLDVIDHVLDFSEVNQHTSTQEALDPFSDTQQSRPSSVAPPRTGRWLPGNQPKLTDVPLDAVTEQVIDAITYSHLSTFDQRRLREYRVSTIIDIDHALDKRWQCRFPASAWKRVCMNLVGNALKYTSGGYIHISLKQRTAGRKGTRRQVVFSVQDTGKGMSQAFMTDSLFQAFAQESSFSEGAGLGVNVVAKIVRAMGGKVDLQSSPGKGTIVTVVVPVDPNSSSVTEQPAVSFQELQHVSIRLLGNWDPDVQTKADRGRKLLRESIKKHLEDLGVMVRSHARKQDETFINLIFEADMLDLFSHLKRLEEEEEQDEKGLETRATQRYILNNPEVALSAIHSIMQQLQQIRADARTPPPQLQVVPNKSRSLDILIVDDNEINVQLLQMYCQKQGHRSQTAADGQQAVDSYTASMLTDADASLNKKYTITGGNIQRLVGCQQVILMDINMPNLDGFQATQLIRAVERKWADLSRRAFIVAMTGLGSPEVKQRAFASGIDLFFQKPVKLRELTRVLEERFPVEAG</sequence>
<dbReference type="EMBL" id="JAXOVC010000001">
    <property type="protein sequence ID" value="KAK4508660.1"/>
    <property type="molecule type" value="Genomic_DNA"/>
</dbReference>
<accession>A0ABR0F5U9</accession>
<feature type="modified residue" description="4-aspartylphosphate" evidence="2">
    <location>
        <position position="832"/>
    </location>
</feature>
<dbReference type="InterPro" id="IPR036890">
    <property type="entry name" value="HATPase_C_sf"/>
</dbReference>
<protein>
    <submittedName>
        <fullName evidence="6">Uncharacterized protein</fullName>
    </submittedName>
</protein>
<feature type="region of interest" description="Disordered" evidence="3">
    <location>
        <begin position="228"/>
        <end position="268"/>
    </location>
</feature>
<keyword evidence="1 2" id="KW-0597">Phosphoprotein</keyword>
<feature type="compositionally biased region" description="Polar residues" evidence="3">
    <location>
        <begin position="49"/>
        <end position="64"/>
    </location>
</feature>
<organism evidence="6 7">
    <name type="scientific">Zasmidium cellare</name>
    <name type="common">Wine cellar mold</name>
    <name type="synonym">Racodium cellare</name>
    <dbReference type="NCBI Taxonomy" id="395010"/>
    <lineage>
        <taxon>Eukaryota</taxon>
        <taxon>Fungi</taxon>
        <taxon>Dikarya</taxon>
        <taxon>Ascomycota</taxon>
        <taxon>Pezizomycotina</taxon>
        <taxon>Dothideomycetes</taxon>
        <taxon>Dothideomycetidae</taxon>
        <taxon>Mycosphaerellales</taxon>
        <taxon>Mycosphaerellaceae</taxon>
        <taxon>Zasmidium</taxon>
    </lineage>
</organism>
<feature type="region of interest" description="Disordered" evidence="3">
    <location>
        <begin position="407"/>
        <end position="437"/>
    </location>
</feature>
<evidence type="ECO:0000259" key="5">
    <source>
        <dbReference type="PROSITE" id="PS50110"/>
    </source>
</evidence>
<dbReference type="CDD" id="cd00082">
    <property type="entry name" value="HisKA"/>
    <property type="match status" value="1"/>
</dbReference>
<feature type="compositionally biased region" description="Polar residues" evidence="3">
    <location>
        <begin position="71"/>
        <end position="81"/>
    </location>
</feature>
<dbReference type="InterPro" id="IPR001789">
    <property type="entry name" value="Sig_transdc_resp-reg_receiver"/>
</dbReference>
<dbReference type="Gene3D" id="1.10.287.130">
    <property type="match status" value="1"/>
</dbReference>
<feature type="domain" description="Response regulatory" evidence="5">
    <location>
        <begin position="758"/>
        <end position="904"/>
    </location>
</feature>
<dbReference type="PANTHER" id="PTHR43719">
    <property type="entry name" value="TWO-COMPONENT HISTIDINE KINASE"/>
    <property type="match status" value="1"/>
</dbReference>
<evidence type="ECO:0000313" key="7">
    <source>
        <dbReference type="Proteomes" id="UP001305779"/>
    </source>
</evidence>
<dbReference type="PROSITE" id="PS50109">
    <property type="entry name" value="HIS_KIN"/>
    <property type="match status" value="1"/>
</dbReference>
<dbReference type="SMART" id="SM00448">
    <property type="entry name" value="REC"/>
    <property type="match status" value="1"/>
</dbReference>
<evidence type="ECO:0000259" key="4">
    <source>
        <dbReference type="PROSITE" id="PS50109"/>
    </source>
</evidence>
<feature type="domain" description="Histidine kinase" evidence="4">
    <location>
        <begin position="346"/>
        <end position="608"/>
    </location>
</feature>
<gene>
    <name evidence="6" type="ORF">PRZ48_002399</name>
</gene>
<dbReference type="CDD" id="cd17546">
    <property type="entry name" value="REC_hyHK_CKI1_RcsC-like"/>
    <property type="match status" value="1"/>
</dbReference>
<dbReference type="InterPro" id="IPR003661">
    <property type="entry name" value="HisK_dim/P_dom"/>
</dbReference>
<comment type="caution">
    <text evidence="6">The sequence shown here is derived from an EMBL/GenBank/DDBJ whole genome shotgun (WGS) entry which is preliminary data.</text>
</comment>
<dbReference type="SUPFAM" id="SSF52172">
    <property type="entry name" value="CheY-like"/>
    <property type="match status" value="1"/>
</dbReference>
<evidence type="ECO:0000256" key="1">
    <source>
        <dbReference type="ARBA" id="ARBA00022553"/>
    </source>
</evidence>
<dbReference type="Gene3D" id="3.30.565.10">
    <property type="entry name" value="Histidine kinase-like ATPase, C-terminal domain"/>
    <property type="match status" value="1"/>
</dbReference>
<dbReference type="SMART" id="SM00387">
    <property type="entry name" value="HATPase_c"/>
    <property type="match status" value="1"/>
</dbReference>
<name>A0ABR0F5U9_ZASCE</name>
<keyword evidence="7" id="KW-1185">Reference proteome</keyword>
<evidence type="ECO:0000256" key="3">
    <source>
        <dbReference type="SAM" id="MobiDB-lite"/>
    </source>
</evidence>
<dbReference type="Pfam" id="PF00072">
    <property type="entry name" value="Response_reg"/>
    <property type="match status" value="1"/>
</dbReference>
<dbReference type="InterPro" id="IPR005467">
    <property type="entry name" value="His_kinase_dom"/>
</dbReference>
<dbReference type="InterPro" id="IPR011006">
    <property type="entry name" value="CheY-like_superfamily"/>
</dbReference>
<dbReference type="Pfam" id="PF02518">
    <property type="entry name" value="HATPase_c"/>
    <property type="match status" value="1"/>
</dbReference>
<evidence type="ECO:0000313" key="6">
    <source>
        <dbReference type="EMBL" id="KAK4508660.1"/>
    </source>
</evidence>
<dbReference type="PRINTS" id="PR00344">
    <property type="entry name" value="BCTRLSENSOR"/>
</dbReference>
<dbReference type="SUPFAM" id="SSF55874">
    <property type="entry name" value="ATPase domain of HSP90 chaperone/DNA topoisomerase II/histidine kinase"/>
    <property type="match status" value="1"/>
</dbReference>
<dbReference type="InterPro" id="IPR003594">
    <property type="entry name" value="HATPase_dom"/>
</dbReference>
<evidence type="ECO:0000256" key="2">
    <source>
        <dbReference type="PROSITE-ProRule" id="PRU00169"/>
    </source>
</evidence>
<dbReference type="PROSITE" id="PS50110">
    <property type="entry name" value="RESPONSE_REGULATORY"/>
    <property type="match status" value="1"/>
</dbReference>
<proteinExistence type="predicted"/>
<feature type="region of interest" description="Disordered" evidence="3">
    <location>
        <begin position="43"/>
        <end position="97"/>
    </location>
</feature>
<dbReference type="SMART" id="SM00388">
    <property type="entry name" value="HisKA"/>
    <property type="match status" value="1"/>
</dbReference>
<dbReference type="InterPro" id="IPR004358">
    <property type="entry name" value="Sig_transdc_His_kin-like_C"/>
</dbReference>
<feature type="compositionally biased region" description="Polar residues" evidence="3">
    <location>
        <begin position="228"/>
        <end position="248"/>
    </location>
</feature>
<dbReference type="Pfam" id="PF00512">
    <property type="entry name" value="HisKA"/>
    <property type="match status" value="1"/>
</dbReference>
<feature type="compositionally biased region" description="Polar residues" evidence="3">
    <location>
        <begin position="407"/>
        <end position="423"/>
    </location>
</feature>
<dbReference type="InterPro" id="IPR036097">
    <property type="entry name" value="HisK_dim/P_sf"/>
</dbReference>
<dbReference type="SUPFAM" id="SSF47384">
    <property type="entry name" value="Homodimeric domain of signal transducing histidine kinase"/>
    <property type="match status" value="1"/>
</dbReference>
<reference evidence="6 7" key="1">
    <citation type="journal article" date="2023" name="G3 (Bethesda)">
        <title>A chromosome-level genome assembly of Zasmidium syzygii isolated from banana leaves.</title>
        <authorList>
            <person name="van Westerhoven A.C."/>
            <person name="Mehrabi R."/>
            <person name="Talebi R."/>
            <person name="Steentjes M.B.F."/>
            <person name="Corcolon B."/>
            <person name="Chong P.A."/>
            <person name="Kema G.H.J."/>
            <person name="Seidl M.F."/>
        </authorList>
    </citation>
    <scope>NUCLEOTIDE SEQUENCE [LARGE SCALE GENOMIC DNA]</scope>
    <source>
        <strain evidence="6 7">P124</strain>
    </source>
</reference>